<evidence type="ECO:0000313" key="15">
    <source>
        <dbReference type="EMBL" id="CAH3027270.1"/>
    </source>
</evidence>
<dbReference type="Gene3D" id="3.40.1170.10">
    <property type="entry name" value="DNA repair protein MutS, domain I"/>
    <property type="match status" value="1"/>
</dbReference>
<dbReference type="SMART" id="SM00534">
    <property type="entry name" value="MUTSac"/>
    <property type="match status" value="1"/>
</dbReference>
<dbReference type="InterPro" id="IPR007695">
    <property type="entry name" value="DNA_mismatch_repair_MutS-lik_N"/>
</dbReference>
<dbReference type="PANTHER" id="PTHR11361">
    <property type="entry name" value="DNA MISMATCH REPAIR PROTEIN MUTS FAMILY MEMBER"/>
    <property type="match status" value="1"/>
</dbReference>
<dbReference type="InterPro" id="IPR007861">
    <property type="entry name" value="DNA_mismatch_repair_MutS_clamp"/>
</dbReference>
<evidence type="ECO:0000256" key="5">
    <source>
        <dbReference type="ARBA" id="ARBA00022763"/>
    </source>
</evidence>
<dbReference type="InterPro" id="IPR000432">
    <property type="entry name" value="DNA_mismatch_repair_MutS_C"/>
</dbReference>
<evidence type="ECO:0000256" key="3">
    <source>
        <dbReference type="ARBA" id="ARBA00022692"/>
    </source>
</evidence>
<proteinExistence type="inferred from homology"/>
<feature type="transmembrane region" description="Helical" evidence="13">
    <location>
        <begin position="1284"/>
        <end position="1303"/>
    </location>
</feature>
<comment type="function">
    <text evidence="10 11">Component of the post-replicative DNA mismatch repair system (MMR).</text>
</comment>
<evidence type="ECO:0000256" key="11">
    <source>
        <dbReference type="RuleBase" id="RU003756"/>
    </source>
</evidence>
<dbReference type="PIRSF" id="PIRSF037677">
    <property type="entry name" value="DNA_mis_repair_Msh6"/>
    <property type="match status" value="1"/>
</dbReference>
<evidence type="ECO:0000256" key="7">
    <source>
        <dbReference type="ARBA" id="ARBA00022989"/>
    </source>
</evidence>
<dbReference type="InterPro" id="IPR036678">
    <property type="entry name" value="MutS_con_dom_sf"/>
</dbReference>
<dbReference type="PROSITE" id="PS00486">
    <property type="entry name" value="DNA_MISMATCH_REPAIR_2"/>
    <property type="match status" value="1"/>
</dbReference>
<keyword evidence="7 13" id="KW-1133">Transmembrane helix</keyword>
<keyword evidence="5 10" id="KW-0227">DNA damage</keyword>
<dbReference type="SMART" id="SM00533">
    <property type="entry name" value="MUTSd"/>
    <property type="match status" value="1"/>
</dbReference>
<dbReference type="Gene3D" id="1.10.1420.10">
    <property type="match status" value="2"/>
</dbReference>
<gene>
    <name evidence="15" type="ORF">PEVE_00031168</name>
</gene>
<dbReference type="InterPro" id="IPR000276">
    <property type="entry name" value="GPCR_Rhodpsn"/>
</dbReference>
<evidence type="ECO:0000256" key="2">
    <source>
        <dbReference type="ARBA" id="ARBA00006271"/>
    </source>
</evidence>
<evidence type="ECO:0000256" key="6">
    <source>
        <dbReference type="ARBA" id="ARBA00022840"/>
    </source>
</evidence>
<dbReference type="Proteomes" id="UP001159427">
    <property type="component" value="Unassembled WGS sequence"/>
</dbReference>
<dbReference type="InterPro" id="IPR016151">
    <property type="entry name" value="DNA_mismatch_repair_MutS_N"/>
</dbReference>
<dbReference type="SUPFAM" id="SSF53150">
    <property type="entry name" value="DNA repair protein MutS, domain II"/>
    <property type="match status" value="1"/>
</dbReference>
<dbReference type="Gene3D" id="3.30.420.110">
    <property type="entry name" value="MutS, connector domain"/>
    <property type="match status" value="1"/>
</dbReference>
<keyword evidence="6 10" id="KW-0067">ATP-binding</keyword>
<keyword evidence="4 10" id="KW-0547">Nucleotide-binding</keyword>
<dbReference type="InterPro" id="IPR017452">
    <property type="entry name" value="GPCR_Rhodpsn_7TM"/>
</dbReference>
<dbReference type="Pfam" id="PF05190">
    <property type="entry name" value="MutS_IV"/>
    <property type="match status" value="1"/>
</dbReference>
<keyword evidence="9 13" id="KW-0472">Membrane</keyword>
<evidence type="ECO:0000313" key="16">
    <source>
        <dbReference type="Proteomes" id="UP001159427"/>
    </source>
</evidence>
<evidence type="ECO:0000256" key="9">
    <source>
        <dbReference type="ARBA" id="ARBA00023136"/>
    </source>
</evidence>
<evidence type="ECO:0000256" key="8">
    <source>
        <dbReference type="ARBA" id="ARBA00023125"/>
    </source>
</evidence>
<feature type="compositionally biased region" description="Low complexity" evidence="12">
    <location>
        <begin position="177"/>
        <end position="189"/>
    </location>
</feature>
<keyword evidence="3 13" id="KW-0812">Transmembrane</keyword>
<dbReference type="Pfam" id="PF00488">
    <property type="entry name" value="MutS_V"/>
    <property type="match status" value="1"/>
</dbReference>
<dbReference type="InterPro" id="IPR027417">
    <property type="entry name" value="P-loop_NTPase"/>
</dbReference>
<evidence type="ECO:0000256" key="10">
    <source>
        <dbReference type="PIRNR" id="PIRNR037677"/>
    </source>
</evidence>
<protein>
    <recommendedName>
        <fullName evidence="10">DNA mismatch repair protein</fullName>
    </recommendedName>
</protein>
<feature type="transmembrane region" description="Helical" evidence="13">
    <location>
        <begin position="1205"/>
        <end position="1226"/>
    </location>
</feature>
<dbReference type="Pfam" id="PF00001">
    <property type="entry name" value="7tm_1"/>
    <property type="match status" value="1"/>
</dbReference>
<dbReference type="InterPro" id="IPR017261">
    <property type="entry name" value="DNA_mismatch_repair_MutS/MSH"/>
</dbReference>
<comment type="subcellular location">
    <subcellularLocation>
        <location evidence="1">Membrane</location>
    </subcellularLocation>
</comment>
<accession>A0ABN8MFM1</accession>
<dbReference type="InterPro" id="IPR007860">
    <property type="entry name" value="DNA_mmatch_repair_MutS_con_dom"/>
</dbReference>
<dbReference type="NCBIfam" id="NF003810">
    <property type="entry name" value="PRK05399.1"/>
    <property type="match status" value="1"/>
</dbReference>
<evidence type="ECO:0000256" key="13">
    <source>
        <dbReference type="SAM" id="Phobius"/>
    </source>
</evidence>
<comment type="similarity">
    <text evidence="2 10 11">Belongs to the DNA mismatch repair MutS family.</text>
</comment>
<feature type="compositionally biased region" description="Acidic residues" evidence="12">
    <location>
        <begin position="78"/>
        <end position="97"/>
    </location>
</feature>
<dbReference type="Gene3D" id="3.40.50.300">
    <property type="entry name" value="P-loop containing nucleotide triphosphate hydrolases"/>
    <property type="match status" value="1"/>
</dbReference>
<dbReference type="InterPro" id="IPR045076">
    <property type="entry name" value="MutS"/>
</dbReference>
<keyword evidence="8 10" id="KW-0238">DNA-binding</keyword>
<dbReference type="InterPro" id="IPR007696">
    <property type="entry name" value="DNA_mismatch_repair_MutS_core"/>
</dbReference>
<dbReference type="Pfam" id="PF01624">
    <property type="entry name" value="MutS_I"/>
    <property type="match status" value="1"/>
</dbReference>
<dbReference type="SUPFAM" id="SSF52540">
    <property type="entry name" value="P-loop containing nucleoside triphosphate hydrolases"/>
    <property type="match status" value="1"/>
</dbReference>
<organism evidence="15 16">
    <name type="scientific">Porites evermanni</name>
    <dbReference type="NCBI Taxonomy" id="104178"/>
    <lineage>
        <taxon>Eukaryota</taxon>
        <taxon>Metazoa</taxon>
        <taxon>Cnidaria</taxon>
        <taxon>Anthozoa</taxon>
        <taxon>Hexacorallia</taxon>
        <taxon>Scleractinia</taxon>
        <taxon>Fungiina</taxon>
        <taxon>Poritidae</taxon>
        <taxon>Porites</taxon>
    </lineage>
</organism>
<evidence type="ECO:0000256" key="4">
    <source>
        <dbReference type="ARBA" id="ARBA00022741"/>
    </source>
</evidence>
<dbReference type="CDD" id="cd00637">
    <property type="entry name" value="7tm_classA_rhodopsin-like"/>
    <property type="match status" value="1"/>
</dbReference>
<feature type="domain" description="G-protein coupled receptors family 1 profile" evidence="14">
    <location>
        <begin position="1217"/>
        <end position="1362"/>
    </location>
</feature>
<feature type="transmembrane region" description="Helical" evidence="13">
    <location>
        <begin position="1324"/>
        <end position="1345"/>
    </location>
</feature>
<reference evidence="15 16" key="1">
    <citation type="submission" date="2022-05" db="EMBL/GenBank/DDBJ databases">
        <authorList>
            <consortium name="Genoscope - CEA"/>
            <person name="William W."/>
        </authorList>
    </citation>
    <scope>NUCLEOTIDE SEQUENCE [LARGE SCALE GENOMIC DNA]</scope>
</reference>
<keyword evidence="10 11" id="KW-0234">DNA repair</keyword>
<dbReference type="SUPFAM" id="SSF55271">
    <property type="entry name" value="DNA repair protein MutS, domain I"/>
    <property type="match status" value="1"/>
</dbReference>
<name>A0ABN8MFM1_9CNID</name>
<evidence type="ECO:0000256" key="1">
    <source>
        <dbReference type="ARBA" id="ARBA00004370"/>
    </source>
</evidence>
<dbReference type="PRINTS" id="PR00237">
    <property type="entry name" value="GPCRRHODOPSN"/>
</dbReference>
<sequence length="1362" mass="152334">MQSDDESPSKVIQGHKRKSSGDIANKNSDDDDDEVTGRKHNNKRPRRKAVTKHNKGKKRRVIESGSEGDSADEYKPNDDDDDDDESCSSGVDENELEDGTHSEEDIEEDNEKPSRKRKRGSTSTGRQQKTKNHKPSTPCTPLTRKAPVFNTPSPSLLSGSLANKVSSSASKAAESLARFQMSSSPTPSSNANNEEGVGTYTHERLDWLKEEKRKDKHGRPMSHPDYDPRTLLVPPSFLTSKDVTPAMKQWWQLKSENFDTILFFKVGKFYELYNMDATVGVKELGLIYMKGNFAHAGFPEIAFGRYSDTLIQKGYKVARVEQTETPEMMKERCRKTHSTSRSDQVVKREICSVITTGTKTYSFLDGDCTESEAAYLLAISEKGSDDVSGGESLYGVCFVDTSIGKFHIGQFQDDRQSSRLRTLVAHYTPVQVLCPRGGLTLKTQHVLNHELMSSMKEYLTPGSQFWEAGKTLKVLAEEEYFKEDKNSTENSVKSWPDALKKCTDGDPLGLMPGDGSELALSALGAVVWYLKKCLIDQEVLSMGNFEEYTPLDSSPSCGQTATFAKGRQHMILDNVTLINLDVIPSGPDATSEGTLLDRLDHCSTAFGKRLFKQWLCAPLCNPVAINDRLNSVEDLMANPGLVAETKEVLKTLPDLERLLKKIHTLSLPRDKNHPAHRAILYNEDTYSKRKINDFLTVLEGFNKATEIVTLFKDHVSNFRSKLLSQVVTEKSGDDESKSTGQFPRLHDLLHTFKHAFDHNKARNEGVILPKPGVDPDYDGALADIKATNIWFDQYLKKQCSVLGCRVTYWGSAKNRYQLEVPDSIRKIPDEYTLQSQKKGFKRYWTAEIEAKLAELVDAEERREEALKDTMRHVFHKFDQEYKTWDKAVQCLAVLDSLISLAAFSSQGDGPMCRPEVVLPDQTSDGDFQPFLEIRDGRHPCISRTFSGGDFIPNDTVVGIKDEIDCDETAANIQSTCVLVTGPNMGGKSTLMRQAGLIVIMAQMGCYVPAEKCRLTPVDRVFTRLGAHDRILSGESTFFVELSETSTILRHATRHSLVLVDELGRGTATYDGTAIACAVVSELSRNIRCRTLFSTHYHSLVEEFSTDDNVRLGHMACMVENENEHGKETITFLYKFVKGACPKSYGFNAAGLAGIPDEVTSVAIKKARQFEESVERVKLFRFCESRLNELEELVERQENFMKIFCVLNLVFSLMAVIGNFLLIRALWKASSITANIKKLFLSLAFSDLAVGLFSQLCFAVLIAIMLNSTSTGEIPFCPTVLNASYFLIFCFLSASFLNITAIAIDRLLAIWLHLRYRELVTPKRVVVALVSIWSTSGLGAVILLLLPQFVVQYLQSLTLLDSY</sequence>
<keyword evidence="16" id="KW-1185">Reference proteome</keyword>
<feature type="transmembrane region" description="Helical" evidence="13">
    <location>
        <begin position="1238"/>
        <end position="1264"/>
    </location>
</feature>
<dbReference type="InterPro" id="IPR036187">
    <property type="entry name" value="DNA_mismatch_repair_MutS_sf"/>
</dbReference>
<feature type="region of interest" description="Disordered" evidence="12">
    <location>
        <begin position="1"/>
        <end position="154"/>
    </location>
</feature>
<dbReference type="SUPFAM" id="SSF81321">
    <property type="entry name" value="Family A G protein-coupled receptor-like"/>
    <property type="match status" value="1"/>
</dbReference>
<feature type="compositionally biased region" description="Basic residues" evidence="12">
    <location>
        <begin position="38"/>
        <end position="60"/>
    </location>
</feature>
<dbReference type="SUPFAM" id="SSF48334">
    <property type="entry name" value="DNA repair protein MutS, domain III"/>
    <property type="match status" value="1"/>
</dbReference>
<dbReference type="Pfam" id="PF05188">
    <property type="entry name" value="MutS_II"/>
    <property type="match status" value="1"/>
</dbReference>
<dbReference type="Pfam" id="PF05192">
    <property type="entry name" value="MutS_III"/>
    <property type="match status" value="1"/>
</dbReference>
<evidence type="ECO:0000259" key="14">
    <source>
        <dbReference type="PROSITE" id="PS50262"/>
    </source>
</evidence>
<dbReference type="PROSITE" id="PS50262">
    <property type="entry name" value="G_PROTEIN_RECEP_F1_2"/>
    <property type="match status" value="1"/>
</dbReference>
<evidence type="ECO:0000256" key="12">
    <source>
        <dbReference type="SAM" id="MobiDB-lite"/>
    </source>
</evidence>
<comment type="caution">
    <text evidence="15">The sequence shown here is derived from an EMBL/GenBank/DDBJ whole genome shotgun (WGS) entry which is preliminary data.</text>
</comment>
<dbReference type="EMBL" id="CALNXI010000444">
    <property type="protein sequence ID" value="CAH3027270.1"/>
    <property type="molecule type" value="Genomic_DNA"/>
</dbReference>
<dbReference type="Gene3D" id="1.20.1070.10">
    <property type="entry name" value="Rhodopsin 7-helix transmembrane proteins"/>
    <property type="match status" value="1"/>
</dbReference>
<feature type="region of interest" description="Disordered" evidence="12">
    <location>
        <begin position="177"/>
        <end position="199"/>
    </location>
</feature>
<dbReference type="PANTHER" id="PTHR11361:SF148">
    <property type="entry name" value="DNA MISMATCH REPAIR PROTEIN MSH6"/>
    <property type="match status" value="1"/>
</dbReference>